<evidence type="ECO:0000256" key="1">
    <source>
        <dbReference type="ARBA" id="ARBA00004761"/>
    </source>
</evidence>
<evidence type="ECO:0000313" key="14">
    <source>
        <dbReference type="Proteomes" id="UP001462502"/>
    </source>
</evidence>
<evidence type="ECO:0000256" key="8">
    <source>
        <dbReference type="ARBA" id="ARBA00023064"/>
    </source>
</evidence>
<evidence type="ECO:0000256" key="7">
    <source>
        <dbReference type="ARBA" id="ARBA00022840"/>
    </source>
</evidence>
<dbReference type="EC" id="2.7.1.12" evidence="3 10"/>
<dbReference type="InterPro" id="IPR006001">
    <property type="entry name" value="Therm_gnt_kin"/>
</dbReference>
<dbReference type="EMBL" id="JBDXMI010000001">
    <property type="protein sequence ID" value="MEO9382684.1"/>
    <property type="molecule type" value="Genomic_DNA"/>
</dbReference>
<dbReference type="Gene3D" id="3.40.50.300">
    <property type="entry name" value="P-loop containing nucleotide triphosphate hydrolases"/>
    <property type="match status" value="1"/>
</dbReference>
<dbReference type="GO" id="GO:0005737">
    <property type="term" value="C:cytoplasm"/>
    <property type="evidence" value="ECO:0007669"/>
    <property type="project" value="TreeGrafter"/>
</dbReference>
<dbReference type="KEGG" id="chrb:DK843_04530"/>
<organism evidence="11 13">
    <name type="scientific">Chromobacterium phragmitis</name>
    <dbReference type="NCBI Taxonomy" id="2202141"/>
    <lineage>
        <taxon>Bacteria</taxon>
        <taxon>Pseudomonadati</taxon>
        <taxon>Pseudomonadota</taxon>
        <taxon>Betaproteobacteria</taxon>
        <taxon>Neisseriales</taxon>
        <taxon>Chromobacteriaceae</taxon>
        <taxon>Chromobacterium</taxon>
    </lineage>
</organism>
<accession>A0A344UEF5</accession>
<dbReference type="SUPFAM" id="SSF52540">
    <property type="entry name" value="P-loop containing nucleoside triphosphate hydrolases"/>
    <property type="match status" value="1"/>
</dbReference>
<sequence>MKNGNIVVMGVAGCGKSSVGRLLAEATGVSFIEGDAFHPPENIERMRAGVPLNDDDRAGWLANLADKLRQGRESGQPMVLACSALKRRYRDVLRGGDPDLRFVHLRGDKTLIAERMRGRSGHFMPESLLDSQFRDLEPPGADEAAIPCDVSLPPEALLPLILAELD</sequence>
<evidence type="ECO:0000256" key="2">
    <source>
        <dbReference type="ARBA" id="ARBA00008420"/>
    </source>
</evidence>
<dbReference type="GO" id="GO:0046316">
    <property type="term" value="F:gluconokinase activity"/>
    <property type="evidence" value="ECO:0007669"/>
    <property type="project" value="UniProtKB-EC"/>
</dbReference>
<dbReference type="NCBIfam" id="TIGR01313">
    <property type="entry name" value="therm_gnt_kin"/>
    <property type="match status" value="1"/>
</dbReference>
<gene>
    <name evidence="12" type="ORF">ABI908_00960</name>
    <name evidence="11" type="ORF">DK843_04530</name>
</gene>
<keyword evidence="8" id="KW-0311">Gluconate utilization</keyword>
<name>A0A344UEF5_9NEIS</name>
<comment type="catalytic activity">
    <reaction evidence="9 10">
        <text>D-gluconate + ATP = 6-phospho-D-gluconate + ADP + H(+)</text>
        <dbReference type="Rhea" id="RHEA:19433"/>
        <dbReference type="ChEBI" id="CHEBI:15378"/>
        <dbReference type="ChEBI" id="CHEBI:18391"/>
        <dbReference type="ChEBI" id="CHEBI:30616"/>
        <dbReference type="ChEBI" id="CHEBI:58759"/>
        <dbReference type="ChEBI" id="CHEBI:456216"/>
        <dbReference type="EC" id="2.7.1.12"/>
    </reaction>
</comment>
<evidence type="ECO:0000256" key="3">
    <source>
        <dbReference type="ARBA" id="ARBA00012054"/>
    </source>
</evidence>
<keyword evidence="6 10" id="KW-0418">Kinase</keyword>
<evidence type="ECO:0000313" key="12">
    <source>
        <dbReference type="EMBL" id="MEO9382684.1"/>
    </source>
</evidence>
<comment type="pathway">
    <text evidence="1">Carbohydrate acid metabolism.</text>
</comment>
<comment type="similarity">
    <text evidence="2 10">Belongs to the gluconokinase GntK/GntV family.</text>
</comment>
<keyword evidence="14" id="KW-1185">Reference proteome</keyword>
<dbReference type="PANTHER" id="PTHR43442:SF3">
    <property type="entry name" value="GLUCONOKINASE-RELATED"/>
    <property type="match status" value="1"/>
</dbReference>
<dbReference type="InterPro" id="IPR027417">
    <property type="entry name" value="P-loop_NTPase"/>
</dbReference>
<evidence type="ECO:0000256" key="4">
    <source>
        <dbReference type="ARBA" id="ARBA00022679"/>
    </source>
</evidence>
<reference evidence="11 13" key="1">
    <citation type="submission" date="2018-05" db="EMBL/GenBank/DDBJ databases">
        <title>Genome sequencing, assembly and analysis of the novel insecticidal bacterium, Chromobacterium phragmitis.</title>
        <authorList>
            <person name="Sparks M.E."/>
            <person name="Blackburn M.B."/>
            <person name="Gundersen-Rindal D.E."/>
        </authorList>
    </citation>
    <scope>NUCLEOTIDE SEQUENCE [LARGE SCALE GENOMIC DNA]</scope>
    <source>
        <strain evidence="11">IIBBL 274-1</strain>
    </source>
</reference>
<keyword evidence="7 10" id="KW-0067">ATP-binding</keyword>
<dbReference type="RefSeq" id="WP_114072662.1">
    <property type="nucleotide sequence ID" value="NZ_CP029554.1"/>
</dbReference>
<dbReference type="GO" id="GO:0005524">
    <property type="term" value="F:ATP binding"/>
    <property type="evidence" value="ECO:0007669"/>
    <property type="project" value="UniProtKB-KW"/>
</dbReference>
<evidence type="ECO:0000256" key="9">
    <source>
        <dbReference type="ARBA" id="ARBA00048090"/>
    </source>
</evidence>
<dbReference type="Pfam" id="PF13238">
    <property type="entry name" value="AAA_18"/>
    <property type="match status" value="1"/>
</dbReference>
<proteinExistence type="inferred from homology"/>
<reference evidence="12 14" key="2">
    <citation type="submission" date="2024-05" db="EMBL/GenBank/DDBJ databases">
        <authorList>
            <person name="De Oliveira J.P."/>
            <person name="Noriler S.A."/>
            <person name="De Oliveira A.G."/>
            <person name="Sipoli D.S."/>
        </authorList>
    </citation>
    <scope>NUCLEOTIDE SEQUENCE [LARGE SCALE GENOMIC DNA]</scope>
    <source>
        <strain evidence="12 14">LABIM192</strain>
    </source>
</reference>
<dbReference type="GO" id="GO:0019521">
    <property type="term" value="P:D-gluconate metabolic process"/>
    <property type="evidence" value="ECO:0007669"/>
    <property type="project" value="UniProtKB-KW"/>
</dbReference>
<dbReference type="FunFam" id="3.40.50.300:FF:000522">
    <property type="entry name" value="Gluconokinase"/>
    <property type="match status" value="1"/>
</dbReference>
<evidence type="ECO:0000256" key="6">
    <source>
        <dbReference type="ARBA" id="ARBA00022777"/>
    </source>
</evidence>
<dbReference type="PANTHER" id="PTHR43442">
    <property type="entry name" value="GLUCONOKINASE-RELATED"/>
    <property type="match status" value="1"/>
</dbReference>
<dbReference type="Proteomes" id="UP001462502">
    <property type="component" value="Unassembled WGS sequence"/>
</dbReference>
<evidence type="ECO:0000313" key="13">
    <source>
        <dbReference type="Proteomes" id="UP000252038"/>
    </source>
</evidence>
<keyword evidence="5 10" id="KW-0547">Nucleotide-binding</keyword>
<dbReference type="AlphaFoldDB" id="A0A344UEF5"/>
<dbReference type="CDD" id="cd02021">
    <property type="entry name" value="GntK"/>
    <property type="match status" value="1"/>
</dbReference>
<evidence type="ECO:0000313" key="11">
    <source>
        <dbReference type="EMBL" id="AXE33653.1"/>
    </source>
</evidence>
<keyword evidence="4 10" id="KW-0808">Transferase</keyword>
<evidence type="ECO:0000256" key="10">
    <source>
        <dbReference type="RuleBase" id="RU363066"/>
    </source>
</evidence>
<evidence type="ECO:0000256" key="5">
    <source>
        <dbReference type="ARBA" id="ARBA00022741"/>
    </source>
</evidence>
<dbReference type="Proteomes" id="UP000252038">
    <property type="component" value="Chromosome"/>
</dbReference>
<dbReference type="EMBL" id="CP029554">
    <property type="protein sequence ID" value="AXE33653.1"/>
    <property type="molecule type" value="Genomic_DNA"/>
</dbReference>
<protein>
    <recommendedName>
        <fullName evidence="3 10">Gluconokinase</fullName>
        <ecNumber evidence="3 10">2.7.1.12</ecNumber>
    </recommendedName>
</protein>